<dbReference type="AlphaFoldDB" id="A0A433Q2I9"/>
<evidence type="ECO:0000313" key="3">
    <source>
        <dbReference type="Proteomes" id="UP000274822"/>
    </source>
</evidence>
<dbReference type="InterPro" id="IPR012317">
    <property type="entry name" value="Poly(ADP-ribose)pol_cat_dom"/>
</dbReference>
<name>A0A433Q2I9_9FUNG</name>
<dbReference type="EMBL" id="RBNJ01017915">
    <property type="protein sequence ID" value="RUS23942.1"/>
    <property type="molecule type" value="Genomic_DNA"/>
</dbReference>
<organism evidence="2 3">
    <name type="scientific">Jimgerdemannia flammicorona</name>
    <dbReference type="NCBI Taxonomy" id="994334"/>
    <lineage>
        <taxon>Eukaryota</taxon>
        <taxon>Fungi</taxon>
        <taxon>Fungi incertae sedis</taxon>
        <taxon>Mucoromycota</taxon>
        <taxon>Mucoromycotina</taxon>
        <taxon>Endogonomycetes</taxon>
        <taxon>Endogonales</taxon>
        <taxon>Endogonaceae</taxon>
        <taxon>Jimgerdemannia</taxon>
    </lineage>
</organism>
<dbReference type="Gene3D" id="6.20.320.10">
    <property type="match status" value="1"/>
</dbReference>
<dbReference type="Gene3D" id="3.90.228.10">
    <property type="match status" value="1"/>
</dbReference>
<gene>
    <name evidence="2" type="ORF">BC938DRAFT_474363</name>
</gene>
<evidence type="ECO:0000313" key="2">
    <source>
        <dbReference type="EMBL" id="RUS23942.1"/>
    </source>
</evidence>
<accession>A0A433Q2I9</accession>
<dbReference type="GO" id="GO:0003950">
    <property type="term" value="F:NAD+ poly-ADP-ribosyltransferase activity"/>
    <property type="evidence" value="ECO:0007669"/>
    <property type="project" value="InterPro"/>
</dbReference>
<sequence>MVWEELSAEGWLGTSTANTATQRPAHSIIIPHCTIADPNSVSTLSLMPHTDKYKGIVEQFTNKWMHSKPLPQIERIFKIHPEASILKRYEEYKATVECCYGPFKGRSFPGGTRTMEVGNEQRRFHGTLAKCAIGTTNSQNTLCNESNCSVCGIIRTSFKKSFSGTRHTLERYGIGIYFSSTSSKSDDYCGDGFPYGGARYKTMFLCKVVVGKVTKPMTNLVTLTSSPDGYNAVIGEPGRGSIKYDEVVVYENAACYPAYLLVYKA</sequence>
<dbReference type="Pfam" id="PF00644">
    <property type="entry name" value="PARP"/>
    <property type="match status" value="1"/>
</dbReference>
<comment type="caution">
    <text evidence="2">The sequence shown here is derived from an EMBL/GenBank/DDBJ whole genome shotgun (WGS) entry which is preliminary data.</text>
</comment>
<dbReference type="SUPFAM" id="SSF56399">
    <property type="entry name" value="ADP-ribosylation"/>
    <property type="match status" value="1"/>
</dbReference>
<reference evidence="2 3" key="1">
    <citation type="journal article" date="2018" name="New Phytol.">
        <title>Phylogenomics of Endogonaceae and evolution of mycorrhizas within Mucoromycota.</title>
        <authorList>
            <person name="Chang Y."/>
            <person name="Desiro A."/>
            <person name="Na H."/>
            <person name="Sandor L."/>
            <person name="Lipzen A."/>
            <person name="Clum A."/>
            <person name="Barry K."/>
            <person name="Grigoriev I.V."/>
            <person name="Martin F.M."/>
            <person name="Stajich J.E."/>
            <person name="Smith M.E."/>
            <person name="Bonito G."/>
            <person name="Spatafora J.W."/>
        </authorList>
    </citation>
    <scope>NUCLEOTIDE SEQUENCE [LARGE SCALE GENOMIC DNA]</scope>
    <source>
        <strain evidence="2 3">AD002</strain>
    </source>
</reference>
<dbReference type="PANTHER" id="PTHR31681:SF3">
    <property type="entry name" value="OS04G0690100 PROTEIN"/>
    <property type="match status" value="1"/>
</dbReference>
<protein>
    <submittedName>
        <fullName evidence="2">ADP-ribosylation</fullName>
    </submittedName>
</protein>
<dbReference type="Proteomes" id="UP000274822">
    <property type="component" value="Unassembled WGS sequence"/>
</dbReference>
<keyword evidence="3" id="KW-1185">Reference proteome</keyword>
<proteinExistence type="predicted"/>
<dbReference type="PANTHER" id="PTHR31681">
    <property type="entry name" value="C2H2-LIKE ZINC FINGER PROTEIN"/>
    <property type="match status" value="1"/>
</dbReference>
<feature type="domain" description="PARP catalytic" evidence="1">
    <location>
        <begin position="52"/>
        <end position="236"/>
    </location>
</feature>
<evidence type="ECO:0000259" key="1">
    <source>
        <dbReference type="Pfam" id="PF00644"/>
    </source>
</evidence>